<evidence type="ECO:0000313" key="2">
    <source>
        <dbReference type="EMBL" id="PAB59924.1"/>
    </source>
</evidence>
<accession>A0A267MK19</accession>
<protein>
    <submittedName>
        <fullName evidence="2">Uncharacterized protein</fullName>
    </submittedName>
</protein>
<comment type="caution">
    <text evidence="2">The sequence shown here is derived from an EMBL/GenBank/DDBJ whole genome shotgun (WGS) entry which is preliminary data.</text>
</comment>
<dbReference type="RefSeq" id="WP_095132828.1">
    <property type="nucleotide sequence ID" value="NZ_NIBG01000005.1"/>
</dbReference>
<evidence type="ECO:0000256" key="1">
    <source>
        <dbReference type="SAM" id="Phobius"/>
    </source>
</evidence>
<gene>
    <name evidence="2" type="ORF">CCE28_08195</name>
</gene>
<dbReference type="OrthoDB" id="1724157at2"/>
<dbReference type="AlphaFoldDB" id="A0A267MK19"/>
<feature type="transmembrane region" description="Helical" evidence="1">
    <location>
        <begin position="30"/>
        <end position="50"/>
    </location>
</feature>
<feature type="transmembrane region" description="Helical" evidence="1">
    <location>
        <begin position="90"/>
        <end position="109"/>
    </location>
</feature>
<organism evidence="2 3">
    <name type="scientific">Anaeromicrobium sediminis</name>
    <dbReference type="NCBI Taxonomy" id="1478221"/>
    <lineage>
        <taxon>Bacteria</taxon>
        <taxon>Bacillati</taxon>
        <taxon>Bacillota</taxon>
        <taxon>Clostridia</taxon>
        <taxon>Peptostreptococcales</taxon>
        <taxon>Thermotaleaceae</taxon>
        <taxon>Anaeromicrobium</taxon>
    </lineage>
</organism>
<keyword evidence="3" id="KW-1185">Reference proteome</keyword>
<proteinExistence type="predicted"/>
<keyword evidence="1" id="KW-0812">Transmembrane</keyword>
<dbReference type="EMBL" id="NIBG01000005">
    <property type="protein sequence ID" value="PAB59924.1"/>
    <property type="molecule type" value="Genomic_DNA"/>
</dbReference>
<reference evidence="2 3" key="1">
    <citation type="submission" date="2017-06" db="EMBL/GenBank/DDBJ databases">
        <title>Draft genome sequence of anaerobic fermentative bacterium Anaeromicrobium sediminis DY2726D isolated from West Pacific Ocean sediments.</title>
        <authorList>
            <person name="Zeng X."/>
        </authorList>
    </citation>
    <scope>NUCLEOTIDE SEQUENCE [LARGE SCALE GENOMIC DNA]</scope>
    <source>
        <strain evidence="2 3">DY2726D</strain>
    </source>
</reference>
<feature type="transmembrane region" description="Helical" evidence="1">
    <location>
        <begin position="115"/>
        <end position="142"/>
    </location>
</feature>
<keyword evidence="1" id="KW-1133">Transmembrane helix</keyword>
<sequence length="150" mass="17768">MSWIILFIVSWIMFFIAVDFKMLKYTIWSGLLTALIEVSIDILYTGHKLYKTVNNVFETKGISIFFIFSVPIVIGTLMSQYYPKKKLYRILNIFIISILFYAVEFILVLKGDLIYINWIWIESLIIDLLTMMSISWFNLVVLNKWRESVP</sequence>
<evidence type="ECO:0000313" key="3">
    <source>
        <dbReference type="Proteomes" id="UP000216024"/>
    </source>
</evidence>
<feature type="transmembrane region" description="Helical" evidence="1">
    <location>
        <begin position="6"/>
        <end position="23"/>
    </location>
</feature>
<feature type="transmembrane region" description="Helical" evidence="1">
    <location>
        <begin position="62"/>
        <end position="78"/>
    </location>
</feature>
<name>A0A267MK19_9FIRM</name>
<dbReference type="Proteomes" id="UP000216024">
    <property type="component" value="Unassembled WGS sequence"/>
</dbReference>
<keyword evidence="1" id="KW-0472">Membrane</keyword>